<feature type="region of interest" description="Disordered" evidence="1">
    <location>
        <begin position="139"/>
        <end position="158"/>
    </location>
</feature>
<accession>A0A1L7T7J7</accession>
<dbReference type="AlphaFoldDB" id="A0A1L7T7J7"/>
<dbReference type="EMBL" id="FCQH01000004">
    <property type="protein sequence ID" value="CVK91227.1"/>
    <property type="molecule type" value="Genomic_DNA"/>
</dbReference>
<feature type="region of interest" description="Disordered" evidence="1">
    <location>
        <begin position="174"/>
        <end position="219"/>
    </location>
</feature>
<dbReference type="RefSeq" id="XP_041680893.1">
    <property type="nucleotide sequence ID" value="XM_041830207.1"/>
</dbReference>
<keyword evidence="3" id="KW-1185">Reference proteome</keyword>
<feature type="region of interest" description="Disordered" evidence="1">
    <location>
        <begin position="557"/>
        <end position="620"/>
    </location>
</feature>
<proteinExistence type="predicted"/>
<feature type="compositionally biased region" description="Pro residues" evidence="1">
    <location>
        <begin position="180"/>
        <end position="200"/>
    </location>
</feature>
<feature type="compositionally biased region" description="Basic residues" evidence="1">
    <location>
        <begin position="585"/>
        <end position="604"/>
    </location>
</feature>
<dbReference type="VEuPathDB" id="FungiDB:FMAN_09372"/>
<organism evidence="2 3">
    <name type="scientific">Fusarium mangiferae</name>
    <name type="common">Mango malformation disease fungus</name>
    <dbReference type="NCBI Taxonomy" id="192010"/>
    <lineage>
        <taxon>Eukaryota</taxon>
        <taxon>Fungi</taxon>
        <taxon>Dikarya</taxon>
        <taxon>Ascomycota</taxon>
        <taxon>Pezizomycotina</taxon>
        <taxon>Sordariomycetes</taxon>
        <taxon>Hypocreomycetidae</taxon>
        <taxon>Hypocreales</taxon>
        <taxon>Nectriaceae</taxon>
        <taxon>Fusarium</taxon>
        <taxon>Fusarium fujikuroi species complex</taxon>
    </lineage>
</organism>
<reference evidence="3" key="1">
    <citation type="journal article" date="2016" name="Genome Biol. Evol.">
        <title>Comparative 'omics' of the Fusarium fujikuroi species complex highlights differences in genetic potential and metabolite synthesis.</title>
        <authorList>
            <person name="Niehaus E.-M."/>
            <person name="Muensterkoetter M."/>
            <person name="Proctor R.H."/>
            <person name="Brown D.W."/>
            <person name="Sharon A."/>
            <person name="Idan Y."/>
            <person name="Oren-Young L."/>
            <person name="Sieber C.M."/>
            <person name="Novak O."/>
            <person name="Pencik A."/>
            <person name="Tarkowska D."/>
            <person name="Hromadova K."/>
            <person name="Freeman S."/>
            <person name="Maymon M."/>
            <person name="Elazar M."/>
            <person name="Youssef S.A."/>
            <person name="El-Shabrawy E.S.M."/>
            <person name="Shalaby A.B.A."/>
            <person name="Houterman P."/>
            <person name="Brock N.L."/>
            <person name="Burkhardt I."/>
            <person name="Tsavkelova E.A."/>
            <person name="Dickschat J.S."/>
            <person name="Galuszka P."/>
            <person name="Gueldener U."/>
            <person name="Tudzynski B."/>
        </authorList>
    </citation>
    <scope>NUCLEOTIDE SEQUENCE [LARGE SCALE GENOMIC DNA]</scope>
    <source>
        <strain evidence="3">MRC7560</strain>
    </source>
</reference>
<protein>
    <submittedName>
        <fullName evidence="2">Uncharacterized protein</fullName>
    </submittedName>
</protein>
<feature type="compositionally biased region" description="Polar residues" evidence="1">
    <location>
        <begin position="571"/>
        <end position="584"/>
    </location>
</feature>
<evidence type="ECO:0000256" key="1">
    <source>
        <dbReference type="SAM" id="MobiDB-lite"/>
    </source>
</evidence>
<sequence length="620" mass="70607">MAPHTSPKRRLNNMSTLSPSVEAASDDVYPLSNSNNLDDNVHPADNPANEERDTYSVLVLGTSMLVPRTYDPDTYDFDARMPWTPEPEPYDPETYSAWGRKHFGEEWYQLRKVMLEERNPHDRRDPVYGARQRALRVMEHQAEGRPFKPASGTLHVDESDEGWKRLWARMSNNELGLPRSPSPPPAPPTPSAPPTPPTPSSPSDSSESREPTPIPTNQWEYVEYMRTHDDLTEEDYHFHRFFVREEIIDRARSRRENEPGNRQAREKRELMESFRQWDLDRFHLEEDNIRDHINLPKKGWTQEEIVAVYEADVAFLEWSRGNHVPREFGYFSKDVSPEEEAASASYSQQDAWNCFYGSQPPKLPPDTHLGVWNLGVWDLWRKGTYGRISRRRRREALLSDAKGDAASCAEELERIEGEEQRDREALERASKRSTELTQKADRTTHLLSPQDRAEWTRRRCMSNLTGFGLIPTYLAHKYGSFPRVKGAELPPQPPATVPKAGGTGDAPGAHTREAVAQSSATTPQPARGTLGGEEIQRTGFGGRSALFGVSPCAALSHPEGTLRKTCGGRITKNSTQAEASTRTASQRHNRQRKTYKKERASRRLAKLEPEYGMLDNARRK</sequence>
<dbReference type="Proteomes" id="UP000184255">
    <property type="component" value="Unassembled WGS sequence"/>
</dbReference>
<feature type="region of interest" description="Disordered" evidence="1">
    <location>
        <begin position="485"/>
        <end position="537"/>
    </location>
</feature>
<feature type="region of interest" description="Disordered" evidence="1">
    <location>
        <begin position="1"/>
        <end position="53"/>
    </location>
</feature>
<gene>
    <name evidence="2" type="ORF">FMAN_09372</name>
</gene>
<name>A0A1L7T7J7_FUSMA</name>
<comment type="caution">
    <text evidence="2">The sequence shown here is derived from an EMBL/GenBank/DDBJ whole genome shotgun (WGS) entry which is preliminary data.</text>
</comment>
<feature type="region of interest" description="Disordered" evidence="1">
    <location>
        <begin position="413"/>
        <end position="443"/>
    </location>
</feature>
<evidence type="ECO:0000313" key="3">
    <source>
        <dbReference type="Proteomes" id="UP000184255"/>
    </source>
</evidence>
<evidence type="ECO:0000313" key="2">
    <source>
        <dbReference type="EMBL" id="CVK91227.1"/>
    </source>
</evidence>
<feature type="compositionally biased region" description="Basic residues" evidence="1">
    <location>
        <begin position="1"/>
        <end position="11"/>
    </location>
</feature>
<dbReference type="GeneID" id="65088631"/>